<dbReference type="AlphaFoldDB" id="A0ABD0RLE2"/>
<comment type="caution">
    <text evidence="1">The sequence shown here is derived from an EMBL/GenBank/DDBJ whole genome shotgun (WGS) entry which is preliminary data.</text>
</comment>
<reference evidence="1 2" key="1">
    <citation type="submission" date="2024-05" db="EMBL/GenBank/DDBJ databases">
        <title>Genome sequencing and assembly of Indian major carp, Cirrhinus mrigala (Hamilton, 1822).</title>
        <authorList>
            <person name="Mohindra V."/>
            <person name="Chowdhury L.M."/>
            <person name="Lal K."/>
            <person name="Jena J.K."/>
        </authorList>
    </citation>
    <scope>NUCLEOTIDE SEQUENCE [LARGE SCALE GENOMIC DNA]</scope>
    <source>
        <strain evidence="1">CM1030</strain>
        <tissue evidence="1">Blood</tissue>
    </source>
</reference>
<evidence type="ECO:0000313" key="2">
    <source>
        <dbReference type="Proteomes" id="UP001529510"/>
    </source>
</evidence>
<keyword evidence="2" id="KW-1185">Reference proteome</keyword>
<sequence length="91" mass="10321">LLFPSLSSPVTPHHHLKDRQAPDVCCCVQWRMLHKKLVYSLPSTSLSSTPPSLYIWRWNMRTTTPTAVCSTIPSVTRLNISTSLIFVGQRK</sequence>
<organism evidence="1 2">
    <name type="scientific">Cirrhinus mrigala</name>
    <name type="common">Mrigala</name>
    <dbReference type="NCBI Taxonomy" id="683832"/>
    <lineage>
        <taxon>Eukaryota</taxon>
        <taxon>Metazoa</taxon>
        <taxon>Chordata</taxon>
        <taxon>Craniata</taxon>
        <taxon>Vertebrata</taxon>
        <taxon>Euteleostomi</taxon>
        <taxon>Actinopterygii</taxon>
        <taxon>Neopterygii</taxon>
        <taxon>Teleostei</taxon>
        <taxon>Ostariophysi</taxon>
        <taxon>Cypriniformes</taxon>
        <taxon>Cyprinidae</taxon>
        <taxon>Labeoninae</taxon>
        <taxon>Labeonini</taxon>
        <taxon>Cirrhinus</taxon>
    </lineage>
</organism>
<proteinExistence type="predicted"/>
<feature type="non-terminal residue" evidence="1">
    <location>
        <position position="1"/>
    </location>
</feature>
<accession>A0ABD0RLE2</accession>
<dbReference type="Proteomes" id="UP001529510">
    <property type="component" value="Unassembled WGS sequence"/>
</dbReference>
<name>A0ABD0RLE2_CIRMR</name>
<feature type="non-terminal residue" evidence="1">
    <location>
        <position position="91"/>
    </location>
</feature>
<gene>
    <name evidence="1" type="ORF">M9458_007686</name>
</gene>
<protein>
    <submittedName>
        <fullName evidence="1">Uncharacterized protein</fullName>
    </submittedName>
</protein>
<dbReference type="EMBL" id="JAMKFB020000003">
    <property type="protein sequence ID" value="KAL0199146.1"/>
    <property type="molecule type" value="Genomic_DNA"/>
</dbReference>
<evidence type="ECO:0000313" key="1">
    <source>
        <dbReference type="EMBL" id="KAL0199146.1"/>
    </source>
</evidence>